<dbReference type="AlphaFoldDB" id="A0AAV8RRC4"/>
<gene>
    <name evidence="2" type="ORF">OPV22_007225</name>
</gene>
<feature type="region of interest" description="Disordered" evidence="1">
    <location>
        <begin position="1"/>
        <end position="20"/>
    </location>
</feature>
<keyword evidence="3" id="KW-1185">Reference proteome</keyword>
<evidence type="ECO:0000256" key="1">
    <source>
        <dbReference type="SAM" id="MobiDB-lite"/>
    </source>
</evidence>
<dbReference type="EMBL" id="JAQQAF010000002">
    <property type="protein sequence ID" value="KAJ8506339.1"/>
    <property type="molecule type" value="Genomic_DNA"/>
</dbReference>
<dbReference type="Proteomes" id="UP001222027">
    <property type="component" value="Unassembled WGS sequence"/>
</dbReference>
<sequence>MACKQFKAEAGPMTPSPPINSLFGPPSLPPSLVSSSTQAFRSLSAAAKAQKDHRILMGCVVDRMGWVDTDLSLDRF</sequence>
<name>A0AAV8RRC4_ENSVE</name>
<evidence type="ECO:0000313" key="2">
    <source>
        <dbReference type="EMBL" id="KAJ8506339.1"/>
    </source>
</evidence>
<evidence type="ECO:0000313" key="3">
    <source>
        <dbReference type="Proteomes" id="UP001222027"/>
    </source>
</evidence>
<comment type="caution">
    <text evidence="2">The sequence shown here is derived from an EMBL/GenBank/DDBJ whole genome shotgun (WGS) entry which is preliminary data.</text>
</comment>
<protein>
    <submittedName>
        <fullName evidence="2">Uncharacterized protein</fullName>
    </submittedName>
</protein>
<organism evidence="2 3">
    <name type="scientific">Ensete ventricosum</name>
    <name type="common">Abyssinian banana</name>
    <name type="synonym">Musa ensete</name>
    <dbReference type="NCBI Taxonomy" id="4639"/>
    <lineage>
        <taxon>Eukaryota</taxon>
        <taxon>Viridiplantae</taxon>
        <taxon>Streptophyta</taxon>
        <taxon>Embryophyta</taxon>
        <taxon>Tracheophyta</taxon>
        <taxon>Spermatophyta</taxon>
        <taxon>Magnoliopsida</taxon>
        <taxon>Liliopsida</taxon>
        <taxon>Zingiberales</taxon>
        <taxon>Musaceae</taxon>
        <taxon>Ensete</taxon>
    </lineage>
</organism>
<proteinExistence type="predicted"/>
<accession>A0AAV8RRC4</accession>
<reference evidence="2 3" key="1">
    <citation type="submission" date="2022-12" db="EMBL/GenBank/DDBJ databases">
        <title>Chromosome-scale assembly of the Ensete ventricosum genome.</title>
        <authorList>
            <person name="Dussert Y."/>
            <person name="Stocks J."/>
            <person name="Wendawek A."/>
            <person name="Woldeyes F."/>
            <person name="Nichols R.A."/>
            <person name="Borrell J.S."/>
        </authorList>
    </citation>
    <scope>NUCLEOTIDE SEQUENCE [LARGE SCALE GENOMIC DNA]</scope>
    <source>
        <strain evidence="3">cv. Maze</strain>
        <tissue evidence="2">Seeds</tissue>
    </source>
</reference>